<proteinExistence type="predicted"/>
<evidence type="ECO:0000313" key="3">
    <source>
        <dbReference type="Proteomes" id="UP000664203"/>
    </source>
</evidence>
<feature type="coiled-coil region" evidence="1">
    <location>
        <begin position="269"/>
        <end position="296"/>
    </location>
</feature>
<name>A0A8H3PFN3_9LECA</name>
<dbReference type="AlphaFoldDB" id="A0A8H3PFN3"/>
<dbReference type="Proteomes" id="UP000664203">
    <property type="component" value="Unassembled WGS sequence"/>
</dbReference>
<sequence length="318" mass="37043">MGGKAFTTNPSPLSTPRMPPDIYYMLRDYYLQLLSSLYTHAATPIEAPRKTSYGDIDVLVALPKSTPISAYSLSKILEAERIFAVCGSPTTSFALPYPNLPNNYVQLDVHLCSFSSFHWQLFHQSHGDLWNLLGTTIRPFGLTPNDAGLHVRIGEIEDLNRKRALLFLTCDPDAVLKFLGLDTDVYKPFESVESMYRYVCRCRYFKEEIYVRSELKANDRKRMAKRELYRAFVDWLPHNAHLVGQQKEKNIRLSRDGVLEESLNRFGKREEYEKRLEEWRKEREELLAKQEGRQKRKADAAELEEYASAWMRWLDCNI</sequence>
<comment type="caution">
    <text evidence="2">The sequence shown here is derived from an EMBL/GenBank/DDBJ whole genome shotgun (WGS) entry which is preliminary data.</text>
</comment>
<keyword evidence="1" id="KW-0175">Coiled coil</keyword>
<protein>
    <submittedName>
        <fullName evidence="2">Uncharacterized protein</fullName>
    </submittedName>
</protein>
<gene>
    <name evidence="2" type="ORF">ALECFALPRED_008076</name>
</gene>
<reference evidence="2" key="1">
    <citation type="submission" date="2021-03" db="EMBL/GenBank/DDBJ databases">
        <authorList>
            <person name="Tagirdzhanova G."/>
        </authorList>
    </citation>
    <scope>NUCLEOTIDE SEQUENCE</scope>
</reference>
<dbReference type="EMBL" id="CAJPDR010000547">
    <property type="protein sequence ID" value="CAF9939350.1"/>
    <property type="molecule type" value="Genomic_DNA"/>
</dbReference>
<organism evidence="2 3">
    <name type="scientific">Alectoria fallacina</name>
    <dbReference type="NCBI Taxonomy" id="1903189"/>
    <lineage>
        <taxon>Eukaryota</taxon>
        <taxon>Fungi</taxon>
        <taxon>Dikarya</taxon>
        <taxon>Ascomycota</taxon>
        <taxon>Pezizomycotina</taxon>
        <taxon>Lecanoromycetes</taxon>
        <taxon>OSLEUM clade</taxon>
        <taxon>Lecanoromycetidae</taxon>
        <taxon>Lecanorales</taxon>
        <taxon>Lecanorineae</taxon>
        <taxon>Parmeliaceae</taxon>
        <taxon>Alectoria</taxon>
    </lineage>
</organism>
<evidence type="ECO:0000313" key="2">
    <source>
        <dbReference type="EMBL" id="CAF9939350.1"/>
    </source>
</evidence>
<dbReference type="OrthoDB" id="4708870at2759"/>
<accession>A0A8H3PFN3</accession>
<evidence type="ECO:0000256" key="1">
    <source>
        <dbReference type="SAM" id="Coils"/>
    </source>
</evidence>
<keyword evidence="3" id="KW-1185">Reference proteome</keyword>